<feature type="compositionally biased region" description="Low complexity" evidence="1">
    <location>
        <begin position="403"/>
        <end position="421"/>
    </location>
</feature>
<feature type="compositionally biased region" description="Basic and acidic residues" evidence="1">
    <location>
        <begin position="758"/>
        <end position="803"/>
    </location>
</feature>
<feature type="compositionally biased region" description="Polar residues" evidence="1">
    <location>
        <begin position="517"/>
        <end position="533"/>
    </location>
</feature>
<accession>A0A2A9MEQ9</accession>
<feature type="compositionally biased region" description="Low complexity" evidence="1">
    <location>
        <begin position="64"/>
        <end position="73"/>
    </location>
</feature>
<dbReference type="InterPro" id="IPR008507">
    <property type="entry name" value="DUF789"/>
</dbReference>
<reference evidence="2 3" key="1">
    <citation type="submission" date="2017-09" db="EMBL/GenBank/DDBJ databases">
        <title>Genome sequencing of Besnoitia besnoiti strain Bb-Ger1.</title>
        <authorList>
            <person name="Schares G."/>
            <person name="Venepally P."/>
            <person name="Lorenzi H.A."/>
        </authorList>
    </citation>
    <scope>NUCLEOTIDE SEQUENCE [LARGE SCALE GENOMIC DNA]</scope>
    <source>
        <strain evidence="2 3">Bb-Ger1</strain>
    </source>
</reference>
<keyword evidence="3" id="KW-1185">Reference proteome</keyword>
<dbReference type="OrthoDB" id="332031at2759"/>
<organism evidence="2 3">
    <name type="scientific">Besnoitia besnoiti</name>
    <name type="common">Apicomplexan protozoan</name>
    <dbReference type="NCBI Taxonomy" id="94643"/>
    <lineage>
        <taxon>Eukaryota</taxon>
        <taxon>Sar</taxon>
        <taxon>Alveolata</taxon>
        <taxon>Apicomplexa</taxon>
        <taxon>Conoidasida</taxon>
        <taxon>Coccidia</taxon>
        <taxon>Eucoccidiorida</taxon>
        <taxon>Eimeriorina</taxon>
        <taxon>Sarcocystidae</taxon>
        <taxon>Besnoitia</taxon>
    </lineage>
</organism>
<proteinExistence type="predicted"/>
<sequence length="844" mass="90533">MFGCQSPSASSRAASASSPSPASGETPWGSARRREPCASPKLPSLSPEPRPFKDGDDLETSDDATLAATSPRAAAREGKKDGKKSRASPASPPPAPSVAVQEKRRGAKKSASVASGKRQADSCAERAPASLGENGEEKQKQAPLSACPCCSEARGSSTAGISSASVSQDSASPSLSLALIDASLDEGLRLQAMRRQSLSPTTARLLRRGERAELNLRAFHVITTPTGLLPWTGGDEHEEDRFRGPEESSVRQEEGSKRRGGKRAKGEDAGADPDEGAQRRKAETATSGEDTRSSRLGDEESQEDVKGGRTQGCSRNDSTCEELETQDALERASGELTTPQEAETVPSAKGEGPGSGAGPHSASGTQATREGSCAEQDAARLQVATGDEQDVGKERTGNGVEQAPSSFPSSPLPSSLSSSPSPASPPASPCLCSSAAPDTMEEISFSLEALWQSFEDASVYGLEIPFLDAHDNLSYVVYIPYISALHLYPAASPPSPSLTPLLPEAQVPPLPPAAVSEQGTPVSSRGWSRTQVQGEPAAAASGAGGAKGSDSRKERKTGAEDARKNEAKKKESDPLPLSLPVEVRRTAPAGAPRPATAPSFKYMEVRLLYQRRPLYQQIERLLQGEEVMQSQLLNLLVAQSHELNQDISWLCIYWQAVQRDFSMTPAPSYLVYYRLRATREHRGERFTLRRFATVPSRLDLPFLIKNHAPLRASSFAGEDETVQKSPLASSVREIAEQRVKLAGKAASVERVSCEDEEASSRVDPARGPREGDRDEANGERREREEREEVDRAERAATEFTNKMENEVAKVTEWLRELRLNHPDFEHIKARGLGKLPPPSRGPGA</sequence>
<dbReference type="EMBL" id="NWUJ01000007">
    <property type="protein sequence ID" value="PFH34163.1"/>
    <property type="molecule type" value="Genomic_DNA"/>
</dbReference>
<dbReference type="RefSeq" id="XP_029218172.1">
    <property type="nucleotide sequence ID" value="XM_029365688.1"/>
</dbReference>
<dbReference type="VEuPathDB" id="ToxoDB:BESB_073150"/>
<dbReference type="KEGG" id="bbes:BESB_073150"/>
<comment type="caution">
    <text evidence="2">The sequence shown here is derived from an EMBL/GenBank/DDBJ whole genome shotgun (WGS) entry which is preliminary data.</text>
</comment>
<feature type="compositionally biased region" description="Basic and acidic residues" evidence="1">
    <location>
        <begin position="239"/>
        <end position="257"/>
    </location>
</feature>
<evidence type="ECO:0000256" key="1">
    <source>
        <dbReference type="SAM" id="MobiDB-lite"/>
    </source>
</evidence>
<dbReference type="AlphaFoldDB" id="A0A2A9MEQ9"/>
<feature type="region of interest" description="Disordered" evidence="1">
    <location>
        <begin position="824"/>
        <end position="844"/>
    </location>
</feature>
<evidence type="ECO:0000313" key="3">
    <source>
        <dbReference type="Proteomes" id="UP000224006"/>
    </source>
</evidence>
<gene>
    <name evidence="2" type="ORF">BESB_073150</name>
</gene>
<feature type="region of interest" description="Disordered" evidence="1">
    <location>
        <begin position="750"/>
        <end position="803"/>
    </location>
</feature>
<feature type="compositionally biased region" description="Basic and acidic residues" evidence="1">
    <location>
        <begin position="549"/>
        <end position="573"/>
    </location>
</feature>
<feature type="region of interest" description="Disordered" evidence="1">
    <location>
        <begin position="226"/>
        <end position="430"/>
    </location>
</feature>
<protein>
    <submittedName>
        <fullName evidence="2">Uncharacterized protein</fullName>
    </submittedName>
</protein>
<feature type="compositionally biased region" description="Low complexity" evidence="1">
    <location>
        <begin position="1"/>
        <end position="23"/>
    </location>
</feature>
<feature type="compositionally biased region" description="Basic and acidic residues" evidence="1">
    <location>
        <begin position="276"/>
        <end position="307"/>
    </location>
</feature>
<dbReference type="PANTHER" id="PTHR31343">
    <property type="entry name" value="T15D22.8"/>
    <property type="match status" value="1"/>
</dbReference>
<evidence type="ECO:0000313" key="2">
    <source>
        <dbReference type="EMBL" id="PFH34163.1"/>
    </source>
</evidence>
<feature type="region of interest" description="Disordered" evidence="1">
    <location>
        <begin position="1"/>
        <end position="174"/>
    </location>
</feature>
<feature type="compositionally biased region" description="Pro residues" evidence="1">
    <location>
        <begin position="835"/>
        <end position="844"/>
    </location>
</feature>
<dbReference type="GeneID" id="40312241"/>
<dbReference type="Pfam" id="PF05623">
    <property type="entry name" value="DUF789"/>
    <property type="match status" value="1"/>
</dbReference>
<name>A0A2A9MEQ9_BESBE</name>
<dbReference type="PANTHER" id="PTHR31343:SF42">
    <property type="entry name" value="T15D22.8"/>
    <property type="match status" value="1"/>
</dbReference>
<dbReference type="Proteomes" id="UP000224006">
    <property type="component" value="Unassembled WGS sequence"/>
</dbReference>
<feature type="region of interest" description="Disordered" evidence="1">
    <location>
        <begin position="499"/>
        <end position="577"/>
    </location>
</feature>
<feature type="compositionally biased region" description="Low complexity" evidence="1">
    <location>
        <begin position="155"/>
        <end position="174"/>
    </location>
</feature>